<dbReference type="EC" id="1.14.13.-" evidence="5"/>
<sequence>MTTKTTPRIAIIGAGPGGLTLARILQTRNIPTTVFERESDPDTRPQGGSLDLHPESGQLALRLAELFEPFQAIARYEDQEGRSFNKHAQVLPAGRPVEESGDRPEIDRTELRKLLLDSLKPGIVHWGYNLSSIRRATDGRHELHFENGVTEIFDLVVGADGTWSHVRPLISNAKPFYTGVTFIEFGLDNVDQDHPALAQLVGHGTMFAKGNNQGLFAQRNSHAHIRVYAGMRIPEGWETKAGFDASNPHTARKWLFDRFADWDQSLQALILESNDHFVVRPLYMLPVGHRWNFHPGVTLLGDAAHLMSPFSGEGANLAMLDAADLANAISTHSTLEEAVRTYEETMFPRAEDAARGAYQGVNRAVAPDAPAHKLVLSKAQGSEQAG</sequence>
<evidence type="ECO:0000256" key="5">
    <source>
        <dbReference type="HAMAP-Rule" id="MF_00845"/>
    </source>
</evidence>
<dbReference type="SUPFAM" id="SSF51905">
    <property type="entry name" value="FAD/NAD(P)-binding domain"/>
    <property type="match status" value="1"/>
</dbReference>
<dbReference type="Pfam" id="PF01494">
    <property type="entry name" value="FAD_binding_3"/>
    <property type="match status" value="2"/>
</dbReference>
<evidence type="ECO:0000259" key="7">
    <source>
        <dbReference type="Pfam" id="PF01494"/>
    </source>
</evidence>
<keyword evidence="3 5" id="KW-0560">Oxidoreductase</keyword>
<evidence type="ECO:0000256" key="1">
    <source>
        <dbReference type="ARBA" id="ARBA00022630"/>
    </source>
</evidence>
<dbReference type="InterPro" id="IPR043683">
    <property type="entry name" value="TetX_monooxygenase"/>
</dbReference>
<proteinExistence type="inferred from homology"/>
<comment type="function">
    <text evidence="5">An FAD-requiring monooxygenase active on some tetracycline antibiotic derivatives, which leads to their inactivation. Hydroxylates carbon 11a of tetracycline and some analogs.</text>
</comment>
<feature type="binding site" evidence="5">
    <location>
        <position position="108"/>
    </location>
    <ligand>
        <name>FAD</name>
        <dbReference type="ChEBI" id="CHEBI:57692"/>
    </ligand>
</feature>
<evidence type="ECO:0000256" key="4">
    <source>
        <dbReference type="ARBA" id="ARBA00023033"/>
    </source>
</evidence>
<feature type="binding site" evidence="5">
    <location>
        <position position="44"/>
    </location>
    <ligand>
        <name>NADPH</name>
        <dbReference type="ChEBI" id="CHEBI:57783"/>
    </ligand>
</feature>
<dbReference type="InterPro" id="IPR002938">
    <property type="entry name" value="FAD-bd"/>
</dbReference>
<keyword evidence="9" id="KW-1185">Reference proteome</keyword>
<organism evidence="8 9">
    <name type="scientific">Ktedonosporobacter rubrisoli</name>
    <dbReference type="NCBI Taxonomy" id="2509675"/>
    <lineage>
        <taxon>Bacteria</taxon>
        <taxon>Bacillati</taxon>
        <taxon>Chloroflexota</taxon>
        <taxon>Ktedonobacteria</taxon>
        <taxon>Ktedonobacterales</taxon>
        <taxon>Ktedonosporobacteraceae</taxon>
        <taxon>Ktedonosporobacter</taxon>
    </lineage>
</organism>
<evidence type="ECO:0000256" key="6">
    <source>
        <dbReference type="SAM" id="MobiDB-lite"/>
    </source>
</evidence>
<keyword evidence="5" id="KW-0547">Nucleotide-binding</keyword>
<dbReference type="AlphaFoldDB" id="A0A4P6JHY8"/>
<dbReference type="Gene3D" id="3.50.50.60">
    <property type="entry name" value="FAD/NAD(P)-binding domain"/>
    <property type="match status" value="1"/>
</dbReference>
<evidence type="ECO:0000313" key="9">
    <source>
        <dbReference type="Proteomes" id="UP000290365"/>
    </source>
</evidence>
<gene>
    <name evidence="8" type="ORF">EPA93_01125</name>
</gene>
<dbReference type="PANTHER" id="PTHR46972">
    <property type="entry name" value="MONOOXYGENASE ASQM-RELATED"/>
    <property type="match status" value="1"/>
</dbReference>
<dbReference type="EMBL" id="CP035758">
    <property type="protein sequence ID" value="QBD74664.1"/>
    <property type="molecule type" value="Genomic_DNA"/>
</dbReference>
<dbReference type="GO" id="GO:0046677">
    <property type="term" value="P:response to antibiotic"/>
    <property type="evidence" value="ECO:0007669"/>
    <property type="project" value="InterPro"/>
</dbReference>
<dbReference type="GO" id="GO:0004497">
    <property type="term" value="F:monooxygenase activity"/>
    <property type="evidence" value="ECO:0007669"/>
    <property type="project" value="UniProtKB-UniRule"/>
</dbReference>
<feature type="binding site" evidence="5">
    <location>
        <position position="51"/>
    </location>
    <ligand>
        <name>FAD</name>
        <dbReference type="ChEBI" id="CHEBI:57692"/>
    </ligand>
</feature>
<evidence type="ECO:0000256" key="3">
    <source>
        <dbReference type="ARBA" id="ARBA00023002"/>
    </source>
</evidence>
<dbReference type="Proteomes" id="UP000290365">
    <property type="component" value="Chromosome"/>
</dbReference>
<comment type="cofactor">
    <cofactor evidence="5">
        <name>FAD</name>
        <dbReference type="ChEBI" id="CHEBI:57692"/>
    </cofactor>
</comment>
<feature type="domain" description="FAD-binding" evidence="7">
    <location>
        <begin position="296"/>
        <end position="355"/>
    </location>
</feature>
<accession>A0A4P6JHY8</accession>
<comment type="subunit">
    <text evidence="5">Monomer.</text>
</comment>
<feature type="binding site" evidence="5">
    <location>
        <position position="302"/>
    </location>
    <ligand>
        <name>FAD</name>
        <dbReference type="ChEBI" id="CHEBI:57692"/>
    </ligand>
</feature>
<keyword evidence="1 5" id="KW-0285">Flavoprotein</keyword>
<evidence type="ECO:0000313" key="8">
    <source>
        <dbReference type="EMBL" id="QBD74664.1"/>
    </source>
</evidence>
<dbReference type="PANTHER" id="PTHR46972:SF1">
    <property type="entry name" value="FAD DEPENDENT OXIDOREDUCTASE DOMAIN-CONTAINING PROTEIN"/>
    <property type="match status" value="1"/>
</dbReference>
<dbReference type="InterPro" id="IPR036188">
    <property type="entry name" value="FAD/NAD-bd_sf"/>
</dbReference>
<dbReference type="RefSeq" id="WP_129885263.1">
    <property type="nucleotide sequence ID" value="NZ_CP035758.1"/>
</dbReference>
<keyword evidence="5" id="KW-0521">NADP</keyword>
<reference evidence="8 9" key="1">
    <citation type="submission" date="2019-01" db="EMBL/GenBank/DDBJ databases">
        <title>Ktedonosporobacter rubrisoli SCAWS-G2.</title>
        <authorList>
            <person name="Huang Y."/>
            <person name="Yan B."/>
        </authorList>
    </citation>
    <scope>NUCLEOTIDE SEQUENCE [LARGE SCALE GENOMIC DNA]</scope>
    <source>
        <strain evidence="8 9">SCAWS-G2</strain>
    </source>
</reference>
<dbReference type="PRINTS" id="PR00420">
    <property type="entry name" value="RNGMNOXGNASE"/>
</dbReference>
<dbReference type="OrthoDB" id="151416at2"/>
<comment type="similarity">
    <text evidence="5">Belongs to the aromatic-ring hydroxylase family. TetX subfamily.</text>
</comment>
<protein>
    <recommendedName>
        <fullName evidence="5">Flavin-dependent monooxygenase</fullName>
    </recommendedName>
    <alternativeName>
        <fullName evidence="5">TetX monooxygenase</fullName>
        <shortName evidence="5">TetX</shortName>
        <ecNumber evidence="5">1.14.13.-</ecNumber>
    </alternativeName>
</protein>
<dbReference type="KEGG" id="kbs:EPA93_01125"/>
<comment type="subcellular location">
    <subcellularLocation>
        <location evidence="5">Cytoplasm</location>
    </subcellularLocation>
</comment>
<dbReference type="HAMAP" id="MF_00845">
    <property type="entry name" value="TetX_monooxygenase"/>
    <property type="match status" value="1"/>
</dbReference>
<name>A0A4P6JHY8_KTERU</name>
<keyword evidence="2 5" id="KW-0274">FAD</keyword>
<feature type="region of interest" description="Disordered" evidence="6">
    <location>
        <begin position="32"/>
        <end position="53"/>
    </location>
</feature>
<keyword evidence="4 5" id="KW-0503">Monooxygenase</keyword>
<comment type="domain">
    <text evidence="5">Consists of an N-terminal FAD-binding domain with a Rossman fold and a C-terminal substrate-binding domain.</text>
</comment>
<comment type="catalytic activity">
    <reaction evidence="5">
        <text>a tetracycline + NADPH + O2 + H(+) = an 11a-hydroxytetracycline + NADP(+) + H2O</text>
        <dbReference type="Rhea" id="RHEA:61444"/>
        <dbReference type="ChEBI" id="CHEBI:15377"/>
        <dbReference type="ChEBI" id="CHEBI:15378"/>
        <dbReference type="ChEBI" id="CHEBI:15379"/>
        <dbReference type="ChEBI" id="CHEBI:57783"/>
        <dbReference type="ChEBI" id="CHEBI:58349"/>
        <dbReference type="ChEBI" id="CHEBI:144644"/>
        <dbReference type="ChEBI" id="CHEBI:144645"/>
    </reaction>
</comment>
<dbReference type="GO" id="GO:0005737">
    <property type="term" value="C:cytoplasm"/>
    <property type="evidence" value="ECO:0007669"/>
    <property type="project" value="UniProtKB-SubCell"/>
</dbReference>
<dbReference type="GO" id="GO:0071949">
    <property type="term" value="F:FAD binding"/>
    <property type="evidence" value="ECO:0007669"/>
    <property type="project" value="InterPro"/>
</dbReference>
<feature type="domain" description="FAD-binding" evidence="7">
    <location>
        <begin position="9"/>
        <end position="203"/>
    </location>
</feature>
<evidence type="ECO:0000256" key="2">
    <source>
        <dbReference type="ARBA" id="ARBA00022827"/>
    </source>
</evidence>
<keyword evidence="5" id="KW-0963">Cytoplasm</keyword>